<name>A0A5B7EAW1_PORTR</name>
<gene>
    <name evidence="2" type="ORF">E2C01_023338</name>
</gene>
<organism evidence="2 3">
    <name type="scientific">Portunus trituberculatus</name>
    <name type="common">Swimming crab</name>
    <name type="synonym">Neptunus trituberculatus</name>
    <dbReference type="NCBI Taxonomy" id="210409"/>
    <lineage>
        <taxon>Eukaryota</taxon>
        <taxon>Metazoa</taxon>
        <taxon>Ecdysozoa</taxon>
        <taxon>Arthropoda</taxon>
        <taxon>Crustacea</taxon>
        <taxon>Multicrustacea</taxon>
        <taxon>Malacostraca</taxon>
        <taxon>Eumalacostraca</taxon>
        <taxon>Eucarida</taxon>
        <taxon>Decapoda</taxon>
        <taxon>Pleocyemata</taxon>
        <taxon>Brachyura</taxon>
        <taxon>Eubrachyura</taxon>
        <taxon>Portunoidea</taxon>
        <taxon>Portunidae</taxon>
        <taxon>Portuninae</taxon>
        <taxon>Portunus</taxon>
    </lineage>
</organism>
<proteinExistence type="predicted"/>
<evidence type="ECO:0000313" key="2">
    <source>
        <dbReference type="EMBL" id="MPC30083.1"/>
    </source>
</evidence>
<dbReference type="EMBL" id="VSRR010002191">
    <property type="protein sequence ID" value="MPC30083.1"/>
    <property type="molecule type" value="Genomic_DNA"/>
</dbReference>
<evidence type="ECO:0000256" key="1">
    <source>
        <dbReference type="SAM" id="MobiDB-lite"/>
    </source>
</evidence>
<reference evidence="2 3" key="1">
    <citation type="submission" date="2019-05" db="EMBL/GenBank/DDBJ databases">
        <title>Another draft genome of Portunus trituberculatus and its Hox gene families provides insights of decapod evolution.</title>
        <authorList>
            <person name="Jeong J.-H."/>
            <person name="Song I."/>
            <person name="Kim S."/>
            <person name="Choi T."/>
            <person name="Kim D."/>
            <person name="Ryu S."/>
            <person name="Kim W."/>
        </authorList>
    </citation>
    <scope>NUCLEOTIDE SEQUENCE [LARGE SCALE GENOMIC DNA]</scope>
    <source>
        <tissue evidence="2">Muscle</tissue>
    </source>
</reference>
<keyword evidence="3" id="KW-1185">Reference proteome</keyword>
<accession>A0A5B7EAW1</accession>
<evidence type="ECO:0000313" key="3">
    <source>
        <dbReference type="Proteomes" id="UP000324222"/>
    </source>
</evidence>
<protein>
    <submittedName>
        <fullName evidence="2">Uncharacterized protein</fullName>
    </submittedName>
</protein>
<dbReference type="OrthoDB" id="3066195at2759"/>
<dbReference type="Proteomes" id="UP000324222">
    <property type="component" value="Unassembled WGS sequence"/>
</dbReference>
<comment type="caution">
    <text evidence="2">The sequence shown here is derived from an EMBL/GenBank/DDBJ whole genome shotgun (WGS) entry which is preliminary data.</text>
</comment>
<dbReference type="AlphaFoldDB" id="A0A5B7EAW1"/>
<sequence length="275" mass="29996">MVEEEEEEVEGEKDDDHEEEVEPEANHCCVFTSCDLNEGADWFQSLCSPPPSPLAPPPLPLSLAHVLIIQFLISCAVQQRAVMHDLQCAGTKAQNTVGASRVQMDCHIVHLVGLHTHLPQACHIADLDLAAAGDVIASEPVDSQETVAQSEEAQPTLGPWTGFEPVRLETPRTPKHAWFHCTTVDPTVVMTQQFMQKYINSERFKGNVDSSGYSYGSLNAARSANFTVAQINGTPVGQHKILHVNLNSVLCFVNGCFSGNVLPDITFSPPTLDEI</sequence>
<feature type="region of interest" description="Disordered" evidence="1">
    <location>
        <begin position="1"/>
        <end position="22"/>
    </location>
</feature>